<feature type="domain" description="PAS fold-4" evidence="2">
    <location>
        <begin position="15"/>
        <end position="125"/>
    </location>
</feature>
<organism evidence="3 4">
    <name type="scientific">Sphingobacterium populi</name>
    <dbReference type="NCBI Taxonomy" id="1812824"/>
    <lineage>
        <taxon>Bacteria</taxon>
        <taxon>Pseudomonadati</taxon>
        <taxon>Bacteroidota</taxon>
        <taxon>Sphingobacteriia</taxon>
        <taxon>Sphingobacteriales</taxon>
        <taxon>Sphingobacteriaceae</taxon>
        <taxon>Sphingobacterium</taxon>
    </lineage>
</organism>
<evidence type="ECO:0000259" key="2">
    <source>
        <dbReference type="Pfam" id="PF08448"/>
    </source>
</evidence>
<comment type="caution">
    <text evidence="3">The sequence shown here is derived from an EMBL/GenBank/DDBJ whole genome shotgun (WGS) entry which is preliminary data.</text>
</comment>
<proteinExistence type="predicted"/>
<accession>A0ABW5U960</accession>
<reference evidence="4" key="1">
    <citation type="journal article" date="2019" name="Int. J. Syst. Evol. Microbiol.">
        <title>The Global Catalogue of Microorganisms (GCM) 10K type strain sequencing project: providing services to taxonomists for standard genome sequencing and annotation.</title>
        <authorList>
            <consortium name="The Broad Institute Genomics Platform"/>
            <consortium name="The Broad Institute Genome Sequencing Center for Infectious Disease"/>
            <person name="Wu L."/>
            <person name="Ma J."/>
        </authorList>
    </citation>
    <scope>NUCLEOTIDE SEQUENCE [LARGE SCALE GENOMIC DNA]</scope>
    <source>
        <strain evidence="4">KCTC 42247</strain>
    </source>
</reference>
<dbReference type="Pfam" id="PF08448">
    <property type="entry name" value="PAS_4"/>
    <property type="match status" value="1"/>
</dbReference>
<name>A0ABW5U960_9SPHI</name>
<dbReference type="RefSeq" id="WP_066754061.1">
    <property type="nucleotide sequence ID" value="NZ_JBHUMB010000005.1"/>
</dbReference>
<feature type="coiled-coil region" evidence="1">
    <location>
        <begin position="124"/>
        <end position="172"/>
    </location>
</feature>
<protein>
    <submittedName>
        <fullName evidence="3">PAS domain-containing protein</fullName>
    </submittedName>
</protein>
<dbReference type="SUPFAM" id="SSF55785">
    <property type="entry name" value="PYP-like sensor domain (PAS domain)"/>
    <property type="match status" value="1"/>
</dbReference>
<evidence type="ECO:0000256" key="1">
    <source>
        <dbReference type="SAM" id="Coils"/>
    </source>
</evidence>
<keyword evidence="1" id="KW-0175">Coiled coil</keyword>
<gene>
    <name evidence="3" type="ORF">ACFSQ6_03190</name>
</gene>
<evidence type="ECO:0000313" key="3">
    <source>
        <dbReference type="EMBL" id="MFD2742390.1"/>
    </source>
</evidence>
<dbReference type="Proteomes" id="UP001597418">
    <property type="component" value="Unassembled WGS sequence"/>
</dbReference>
<dbReference type="InterPro" id="IPR035965">
    <property type="entry name" value="PAS-like_dom_sf"/>
</dbReference>
<keyword evidence="4" id="KW-1185">Reference proteome</keyword>
<evidence type="ECO:0000313" key="4">
    <source>
        <dbReference type="Proteomes" id="UP001597418"/>
    </source>
</evidence>
<sequence length="194" mass="22318">MSVNFDGLLHVISDMPLAVAIYDSEDLNIAIANERMLKIWSRTDNLAGRRLGDIFLEYVEQGFEGLLREVWRTGETYTGEEILAYINIDGIPIPRYFDFEYKALKDSSDNIYALLHTATDVTDRRLAQEQAAQLQRSQEALKEELQTINEQLTALNEEYLSTNEQLEEYNQVIRDINTNYLSTIRVSVLPTKGF</sequence>
<dbReference type="EMBL" id="JBHUMB010000005">
    <property type="protein sequence ID" value="MFD2742390.1"/>
    <property type="molecule type" value="Genomic_DNA"/>
</dbReference>
<dbReference type="Gene3D" id="3.30.450.20">
    <property type="entry name" value="PAS domain"/>
    <property type="match status" value="1"/>
</dbReference>
<dbReference type="InterPro" id="IPR013656">
    <property type="entry name" value="PAS_4"/>
</dbReference>